<feature type="coiled-coil region" evidence="1">
    <location>
        <begin position="49"/>
        <end position="76"/>
    </location>
</feature>
<evidence type="ECO:0000313" key="4">
    <source>
        <dbReference type="Proteomes" id="UP000023152"/>
    </source>
</evidence>
<protein>
    <submittedName>
        <fullName evidence="3">Uncharacterized protein</fullName>
    </submittedName>
</protein>
<dbReference type="Proteomes" id="UP000023152">
    <property type="component" value="Unassembled WGS sequence"/>
</dbReference>
<gene>
    <name evidence="3" type="ORF">RFI_17771</name>
</gene>
<evidence type="ECO:0000256" key="2">
    <source>
        <dbReference type="SAM" id="MobiDB-lite"/>
    </source>
</evidence>
<dbReference type="Gene3D" id="1.10.287.1060">
    <property type="entry name" value="ESAT-6-like"/>
    <property type="match status" value="1"/>
</dbReference>
<feature type="region of interest" description="Disordered" evidence="2">
    <location>
        <begin position="232"/>
        <end position="263"/>
    </location>
</feature>
<dbReference type="OrthoDB" id="5592979at2759"/>
<proteinExistence type="predicted"/>
<reference evidence="3 4" key="1">
    <citation type="journal article" date="2013" name="Curr. Biol.">
        <title>The Genome of the Foraminiferan Reticulomyxa filosa.</title>
        <authorList>
            <person name="Glockner G."/>
            <person name="Hulsmann N."/>
            <person name="Schleicher M."/>
            <person name="Noegel A.A."/>
            <person name="Eichinger L."/>
            <person name="Gallinger C."/>
            <person name="Pawlowski J."/>
            <person name="Sierra R."/>
            <person name="Euteneuer U."/>
            <person name="Pillet L."/>
            <person name="Moustafa A."/>
            <person name="Platzer M."/>
            <person name="Groth M."/>
            <person name="Szafranski K."/>
            <person name="Schliwa M."/>
        </authorList>
    </citation>
    <scope>NUCLEOTIDE SEQUENCE [LARGE SCALE GENOMIC DNA]</scope>
</reference>
<keyword evidence="1" id="KW-0175">Coiled coil</keyword>
<keyword evidence="4" id="KW-1185">Reference proteome</keyword>
<dbReference type="EMBL" id="ASPP01013649">
    <property type="protein sequence ID" value="ETO19460.1"/>
    <property type="molecule type" value="Genomic_DNA"/>
</dbReference>
<name>X6MZL0_RETFI</name>
<organism evidence="3 4">
    <name type="scientific">Reticulomyxa filosa</name>
    <dbReference type="NCBI Taxonomy" id="46433"/>
    <lineage>
        <taxon>Eukaryota</taxon>
        <taxon>Sar</taxon>
        <taxon>Rhizaria</taxon>
        <taxon>Retaria</taxon>
        <taxon>Foraminifera</taxon>
        <taxon>Monothalamids</taxon>
        <taxon>Reticulomyxidae</taxon>
        <taxon>Reticulomyxa</taxon>
    </lineage>
</organism>
<evidence type="ECO:0000256" key="1">
    <source>
        <dbReference type="SAM" id="Coils"/>
    </source>
</evidence>
<accession>X6MZL0</accession>
<dbReference type="AlphaFoldDB" id="X6MZL0"/>
<evidence type="ECO:0000313" key="3">
    <source>
        <dbReference type="EMBL" id="ETO19460.1"/>
    </source>
</evidence>
<sequence>MSVMSNKKYFVVSYSYQKSLSSFLRALSKFHEYLRMSSLFSGKTKEKQTSDVEHAINKLKQEIQVTEKREESLGKKISDCVERARQKAKNNAKKVEFCIGALAELRKKKRFKSDLDASQLKKMILEGQLTSLENKNTENKVLTSKNWFVIECIFFCSSVHNIFCDKWSNSSDENGIAAISGTSTEKQRDLVNEMTYVMDQVQEINVTSDQPLVEISEEDELEAELAVLMNDASNKPSTIEAKKEDEVSTHNVSSEKTGEEKTD</sequence>
<comment type="caution">
    <text evidence="3">The sequence shown here is derived from an EMBL/GenBank/DDBJ whole genome shotgun (WGS) entry which is preliminary data.</text>
</comment>